<evidence type="ECO:0000313" key="3">
    <source>
        <dbReference type="EMBL" id="KZT34312.1"/>
    </source>
</evidence>
<dbReference type="InterPro" id="IPR041622">
    <property type="entry name" value="SLATT_fungi"/>
</dbReference>
<keyword evidence="4" id="KW-1185">Reference proteome</keyword>
<feature type="domain" description="SMODS and SLOG-associating 2TM effector" evidence="2">
    <location>
        <begin position="13"/>
        <end position="132"/>
    </location>
</feature>
<feature type="transmembrane region" description="Helical" evidence="1">
    <location>
        <begin position="30"/>
        <end position="52"/>
    </location>
</feature>
<evidence type="ECO:0000256" key="1">
    <source>
        <dbReference type="SAM" id="Phobius"/>
    </source>
</evidence>
<accession>A0A165ZHQ7</accession>
<dbReference type="NCBIfam" id="NF033635">
    <property type="entry name" value="SLATT_fungal"/>
    <property type="match status" value="1"/>
</dbReference>
<proteinExistence type="predicted"/>
<evidence type="ECO:0000259" key="2">
    <source>
        <dbReference type="Pfam" id="PF18142"/>
    </source>
</evidence>
<sequence length="173" mass="19393">TVYEMLKPTLEAAYEEEANYTYYAEVASKLLTVALTLQVIINALVTALSAIVSARRSQIMTTILGGLGTLISSYLAKARGAGEPELSRNRARELQKFIRTVEGFLVDYGHEKIIRTSDPDELEIDNARQTLQNTGAVVEPAPQDPEARRRIALEKHIKEFRRQFEAIEGKQDK</sequence>
<dbReference type="AlphaFoldDB" id="A0A165ZHQ7"/>
<keyword evidence="1" id="KW-0812">Transmembrane</keyword>
<name>A0A165ZHQ7_9AGAM</name>
<evidence type="ECO:0000313" key="4">
    <source>
        <dbReference type="Proteomes" id="UP000076798"/>
    </source>
</evidence>
<dbReference type="Proteomes" id="UP000076798">
    <property type="component" value="Unassembled WGS sequence"/>
</dbReference>
<organism evidence="3 4">
    <name type="scientific">Sistotremastrum suecicum HHB10207 ss-3</name>
    <dbReference type="NCBI Taxonomy" id="1314776"/>
    <lineage>
        <taxon>Eukaryota</taxon>
        <taxon>Fungi</taxon>
        <taxon>Dikarya</taxon>
        <taxon>Basidiomycota</taxon>
        <taxon>Agaricomycotina</taxon>
        <taxon>Agaricomycetes</taxon>
        <taxon>Sistotremastrales</taxon>
        <taxon>Sistotremastraceae</taxon>
        <taxon>Sistotremastrum</taxon>
    </lineage>
</organism>
<gene>
    <name evidence="3" type="ORF">SISSUDRAFT_992018</name>
</gene>
<dbReference type="Pfam" id="PF18142">
    <property type="entry name" value="SLATT_fungal"/>
    <property type="match status" value="1"/>
</dbReference>
<protein>
    <recommendedName>
        <fullName evidence="2">SMODS and SLOG-associating 2TM effector domain-containing protein</fullName>
    </recommendedName>
</protein>
<keyword evidence="1" id="KW-1133">Transmembrane helix</keyword>
<dbReference type="OrthoDB" id="3245801at2759"/>
<dbReference type="EMBL" id="KV428188">
    <property type="protein sequence ID" value="KZT34312.1"/>
    <property type="molecule type" value="Genomic_DNA"/>
</dbReference>
<keyword evidence="1" id="KW-0472">Membrane</keyword>
<feature type="non-terminal residue" evidence="3">
    <location>
        <position position="1"/>
    </location>
</feature>
<reference evidence="3 4" key="1">
    <citation type="journal article" date="2016" name="Mol. Biol. Evol.">
        <title>Comparative Genomics of Early-Diverging Mushroom-Forming Fungi Provides Insights into the Origins of Lignocellulose Decay Capabilities.</title>
        <authorList>
            <person name="Nagy L.G."/>
            <person name="Riley R."/>
            <person name="Tritt A."/>
            <person name="Adam C."/>
            <person name="Daum C."/>
            <person name="Floudas D."/>
            <person name="Sun H."/>
            <person name="Yadav J.S."/>
            <person name="Pangilinan J."/>
            <person name="Larsson K.H."/>
            <person name="Matsuura K."/>
            <person name="Barry K."/>
            <person name="Labutti K."/>
            <person name="Kuo R."/>
            <person name="Ohm R.A."/>
            <person name="Bhattacharya S.S."/>
            <person name="Shirouzu T."/>
            <person name="Yoshinaga Y."/>
            <person name="Martin F.M."/>
            <person name="Grigoriev I.V."/>
            <person name="Hibbett D.S."/>
        </authorList>
    </citation>
    <scope>NUCLEOTIDE SEQUENCE [LARGE SCALE GENOMIC DNA]</scope>
    <source>
        <strain evidence="3 4">HHB10207 ss-3</strain>
    </source>
</reference>
<dbReference type="STRING" id="1314776.A0A165ZHQ7"/>